<comment type="similarity">
    <text evidence="1">Belongs to the UPF0260 family.</text>
</comment>
<name>A0A6S6UKP9_9GAMM</name>
<sequence length="168" mass="19217">MTDPSDTQPELPEEAGGLAWWKQKSLAEMTRPEWESICDHCAKCCLNKMEDEDDGTVYYTDIACDLLNAETCGCGDYANRETLVPDCLRLTMDNLDDLYWMPPSCSYRLLHEGQDLPEWHHLVTGDKASIHQAGESIGGRFVYNKTVKEDDWEEHIVTWPLEMKRSVA</sequence>
<protein>
    <recommendedName>
        <fullName evidence="1">UPF0260 protein HELGO_WM23242</fullName>
    </recommendedName>
</protein>
<dbReference type="InterPro" id="IPR005358">
    <property type="entry name" value="Puta_zinc/iron-chelating_dom"/>
</dbReference>
<evidence type="ECO:0000313" key="2">
    <source>
        <dbReference type="EMBL" id="CAA6829672.1"/>
    </source>
</evidence>
<dbReference type="AlphaFoldDB" id="A0A6S6UKP9"/>
<dbReference type="InterPro" id="IPR008228">
    <property type="entry name" value="UCP006173"/>
</dbReference>
<dbReference type="HAMAP" id="MF_00676">
    <property type="entry name" value="UPF0260"/>
    <property type="match status" value="1"/>
</dbReference>
<dbReference type="PANTHER" id="PTHR37421:SF1">
    <property type="entry name" value="UPF0260 PROTEIN YCGN"/>
    <property type="match status" value="1"/>
</dbReference>
<proteinExistence type="inferred from homology"/>
<gene>
    <name evidence="2" type="ORF">HELGO_WM23242</name>
</gene>
<evidence type="ECO:0000256" key="1">
    <source>
        <dbReference type="HAMAP-Rule" id="MF_00676"/>
    </source>
</evidence>
<organism evidence="2">
    <name type="scientific">uncultured Thiotrichaceae bacterium</name>
    <dbReference type="NCBI Taxonomy" id="298394"/>
    <lineage>
        <taxon>Bacteria</taxon>
        <taxon>Pseudomonadati</taxon>
        <taxon>Pseudomonadota</taxon>
        <taxon>Gammaproteobacteria</taxon>
        <taxon>Thiotrichales</taxon>
        <taxon>Thiotrichaceae</taxon>
        <taxon>environmental samples</taxon>
    </lineage>
</organism>
<reference evidence="2" key="1">
    <citation type="submission" date="2020-01" db="EMBL/GenBank/DDBJ databases">
        <authorList>
            <person name="Meier V. D."/>
            <person name="Meier V D."/>
        </authorList>
    </citation>
    <scope>NUCLEOTIDE SEQUENCE</scope>
    <source>
        <strain evidence="2">HLG_WM_MAG_09</strain>
    </source>
</reference>
<dbReference type="NCBIfam" id="NF003507">
    <property type="entry name" value="PRK05170.2-5"/>
    <property type="match status" value="1"/>
</dbReference>
<dbReference type="PIRSF" id="PIRSF006173">
    <property type="entry name" value="UCP006173"/>
    <property type="match status" value="1"/>
</dbReference>
<dbReference type="Pfam" id="PF03692">
    <property type="entry name" value="CxxCxxCC"/>
    <property type="match status" value="1"/>
</dbReference>
<dbReference type="PANTHER" id="PTHR37421">
    <property type="entry name" value="UPF0260 PROTEIN YCGN"/>
    <property type="match status" value="1"/>
</dbReference>
<dbReference type="NCBIfam" id="NF003501">
    <property type="entry name" value="PRK05170.1-5"/>
    <property type="match status" value="1"/>
</dbReference>
<accession>A0A6S6UKP9</accession>
<dbReference type="EMBL" id="CACVAT010000542">
    <property type="protein sequence ID" value="CAA6829672.1"/>
    <property type="molecule type" value="Genomic_DNA"/>
</dbReference>